<sequence>MAPPDGGWRKAKRKEPDASQQTDASPTASRAAKPRARTAAAGKVLDPDDYRDEVLSEIDPRSLAQARDALIVQTDRCHRLRSEKDEALAEATRLESELEQTRAQWKHAMDAHAEASTAVRDLQREVSHLREELATGRARRDADAAELDKARALILNARDAREAAERDARDARDEAAAARDAASRAATELTQSESAVAKTSREFEAAAVAELAALKERIGTLTWQAAQANDRAETLESDLADARAQLAEASRDRDAITKTLRLERSAAADEAAALAAARDLASTRVDELAESVASAHELRRALADAESRVRVVEDRLAKALVRSSRFERRAKEAESFVRSLASSTDAMDAEWRRVRDALARRCEVIEEEAAVDAVRAAGAAGAAAVAANGRELHAGVGRESNGGGGEAAAPSPPRRVATRGGGRKGRAGASGAS</sequence>
<evidence type="ECO:0000256" key="2">
    <source>
        <dbReference type="SAM" id="MobiDB-lite"/>
    </source>
</evidence>
<dbReference type="InParanoid" id="C1EEW1"/>
<proteinExistence type="predicted"/>
<dbReference type="KEGG" id="mis:MICPUN_103242"/>
<feature type="region of interest" description="Disordered" evidence="2">
    <location>
        <begin position="164"/>
        <end position="199"/>
    </location>
</feature>
<dbReference type="eggNOG" id="ENOG502SZY6">
    <property type="taxonomic scope" value="Eukaryota"/>
</dbReference>
<keyword evidence="4" id="KW-1185">Reference proteome</keyword>
<feature type="region of interest" description="Disordered" evidence="2">
    <location>
        <begin position="394"/>
        <end position="433"/>
    </location>
</feature>
<dbReference type="EMBL" id="CP001330">
    <property type="protein sequence ID" value="ACO66308.1"/>
    <property type="molecule type" value="Genomic_DNA"/>
</dbReference>
<evidence type="ECO:0000256" key="1">
    <source>
        <dbReference type="SAM" id="Coils"/>
    </source>
</evidence>
<name>C1EEW1_MICCC</name>
<dbReference type="GeneID" id="8247764"/>
<feature type="compositionally biased region" description="Low complexity" evidence="2">
    <location>
        <begin position="24"/>
        <end position="41"/>
    </location>
</feature>
<evidence type="ECO:0000313" key="4">
    <source>
        <dbReference type="Proteomes" id="UP000002009"/>
    </source>
</evidence>
<reference evidence="3 4" key="1">
    <citation type="journal article" date="2009" name="Science">
        <title>Green evolution and dynamic adaptations revealed by genomes of the marine picoeukaryotes Micromonas.</title>
        <authorList>
            <person name="Worden A.Z."/>
            <person name="Lee J.H."/>
            <person name="Mock T."/>
            <person name="Rouze P."/>
            <person name="Simmons M.P."/>
            <person name="Aerts A.L."/>
            <person name="Allen A.E."/>
            <person name="Cuvelier M.L."/>
            <person name="Derelle E."/>
            <person name="Everett M.V."/>
            <person name="Foulon E."/>
            <person name="Grimwood J."/>
            <person name="Gundlach H."/>
            <person name="Henrissat B."/>
            <person name="Napoli C."/>
            <person name="McDonald S.M."/>
            <person name="Parker M.S."/>
            <person name="Rombauts S."/>
            <person name="Salamov A."/>
            <person name="Von Dassow P."/>
            <person name="Badger J.H."/>
            <person name="Coutinho P.M."/>
            <person name="Demir E."/>
            <person name="Dubchak I."/>
            <person name="Gentemann C."/>
            <person name="Eikrem W."/>
            <person name="Gready J.E."/>
            <person name="John U."/>
            <person name="Lanier W."/>
            <person name="Lindquist E.A."/>
            <person name="Lucas S."/>
            <person name="Mayer K.F."/>
            <person name="Moreau H."/>
            <person name="Not F."/>
            <person name="Otillar R."/>
            <person name="Panaud O."/>
            <person name="Pangilinan J."/>
            <person name="Paulsen I."/>
            <person name="Piegu B."/>
            <person name="Poliakov A."/>
            <person name="Robbens S."/>
            <person name="Schmutz J."/>
            <person name="Toulza E."/>
            <person name="Wyss T."/>
            <person name="Zelensky A."/>
            <person name="Zhou K."/>
            <person name="Armbrust E.V."/>
            <person name="Bhattacharya D."/>
            <person name="Goodenough U.W."/>
            <person name="Van de Peer Y."/>
            <person name="Grigoriev I.V."/>
        </authorList>
    </citation>
    <scope>NUCLEOTIDE SEQUENCE [LARGE SCALE GENOMIC DNA]</scope>
    <source>
        <strain evidence="4">RCC299 / NOUM17</strain>
    </source>
</reference>
<feature type="compositionally biased region" description="Basic and acidic residues" evidence="2">
    <location>
        <begin position="164"/>
        <end position="177"/>
    </location>
</feature>
<keyword evidence="1" id="KW-0175">Coiled coil</keyword>
<protein>
    <submittedName>
        <fullName evidence="3">Uncharacterized protein</fullName>
    </submittedName>
</protein>
<dbReference type="Proteomes" id="UP000002009">
    <property type="component" value="Chromosome 11"/>
</dbReference>
<dbReference type="SUPFAM" id="SSF57997">
    <property type="entry name" value="Tropomyosin"/>
    <property type="match status" value="1"/>
</dbReference>
<dbReference type="RefSeq" id="XP_002505050.1">
    <property type="nucleotide sequence ID" value="XM_002505004.1"/>
</dbReference>
<evidence type="ECO:0000313" key="3">
    <source>
        <dbReference type="EMBL" id="ACO66308.1"/>
    </source>
</evidence>
<accession>C1EEW1</accession>
<dbReference type="OMA" id="ARRCEVI"/>
<feature type="region of interest" description="Disordered" evidence="2">
    <location>
        <begin position="1"/>
        <end position="50"/>
    </location>
</feature>
<dbReference type="Gene3D" id="1.10.287.1490">
    <property type="match status" value="1"/>
</dbReference>
<organism evidence="3 4">
    <name type="scientific">Micromonas commoda (strain RCC299 / NOUM17 / CCMP2709)</name>
    <name type="common">Picoplanktonic green alga</name>
    <dbReference type="NCBI Taxonomy" id="296587"/>
    <lineage>
        <taxon>Eukaryota</taxon>
        <taxon>Viridiplantae</taxon>
        <taxon>Chlorophyta</taxon>
        <taxon>Mamiellophyceae</taxon>
        <taxon>Mamiellales</taxon>
        <taxon>Mamiellaceae</taxon>
        <taxon>Micromonas</taxon>
    </lineage>
</organism>
<dbReference type="AlphaFoldDB" id="C1EEW1"/>
<feature type="coiled-coil region" evidence="1">
    <location>
        <begin position="225"/>
        <end position="259"/>
    </location>
</feature>
<gene>
    <name evidence="3" type="ORF">MICPUN_103242</name>
</gene>
<feature type="coiled-coil region" evidence="1">
    <location>
        <begin position="288"/>
        <end position="322"/>
    </location>
</feature>